<proteinExistence type="predicted"/>
<dbReference type="SMART" id="SM00345">
    <property type="entry name" value="HTH_GNTR"/>
    <property type="match status" value="1"/>
</dbReference>
<gene>
    <name evidence="5" type="ORF">C5E16_03400</name>
</gene>
<dbReference type="CDD" id="cd07377">
    <property type="entry name" value="WHTH_GntR"/>
    <property type="match status" value="1"/>
</dbReference>
<keyword evidence="3" id="KW-0804">Transcription</keyword>
<evidence type="ECO:0000313" key="5">
    <source>
        <dbReference type="EMBL" id="PPF69971.1"/>
    </source>
</evidence>
<sequence>MDPEPGYRIDPGSATPPYEQLRAEIARRAVDGELSVGARLPTVRALAEQTGVAVNTVARAYRELEGDGVIETRGRAGSFVAAQDDVPASLRAAAVAYAGLAGRLGVPAAEARRVVDEALAAGRPTG</sequence>
<evidence type="ECO:0000256" key="1">
    <source>
        <dbReference type="ARBA" id="ARBA00023015"/>
    </source>
</evidence>
<organism evidence="5 6">
    <name type="scientific">Clavibacter michiganensis</name>
    <dbReference type="NCBI Taxonomy" id="28447"/>
    <lineage>
        <taxon>Bacteria</taxon>
        <taxon>Bacillati</taxon>
        <taxon>Actinomycetota</taxon>
        <taxon>Actinomycetes</taxon>
        <taxon>Micrococcales</taxon>
        <taxon>Microbacteriaceae</taxon>
        <taxon>Clavibacter</taxon>
    </lineage>
</organism>
<accession>A0A2S5VW62</accession>
<evidence type="ECO:0000313" key="6">
    <source>
        <dbReference type="Proteomes" id="UP000239241"/>
    </source>
</evidence>
<dbReference type="EMBL" id="PSXY01000004">
    <property type="protein sequence ID" value="PPF69971.1"/>
    <property type="molecule type" value="Genomic_DNA"/>
</dbReference>
<dbReference type="PANTHER" id="PTHR38445:SF9">
    <property type="entry name" value="HTH-TYPE TRANSCRIPTIONAL REPRESSOR YTRA"/>
    <property type="match status" value="1"/>
</dbReference>
<reference evidence="5 6" key="1">
    <citation type="submission" date="2018-02" db="EMBL/GenBank/DDBJ databases">
        <title>Bacteriophage NCPPB3778 and a type I-E CRISPR drive the evolution of the US Biological Select Agent, Rathayibacter toxicus.</title>
        <authorList>
            <person name="Davis E.W.II."/>
            <person name="Tabima J.F."/>
            <person name="Weisberg A.J."/>
            <person name="Lopes L.D."/>
            <person name="Wiseman M.S."/>
            <person name="Wiseman M.S."/>
            <person name="Pupko T."/>
            <person name="Belcher M.S."/>
            <person name="Sechler A.J."/>
            <person name="Tancos M.A."/>
            <person name="Schroeder B.K."/>
            <person name="Murray T.D."/>
            <person name="Luster D.G."/>
            <person name="Schneider W.L."/>
            <person name="Rogers E."/>
            <person name="Andreote F.D."/>
            <person name="Grunwald N.J."/>
            <person name="Putnam M.L."/>
            <person name="Chang J.H."/>
        </authorList>
    </citation>
    <scope>NUCLEOTIDE SEQUENCE [LARGE SCALE GENOMIC DNA]</scope>
    <source>
        <strain evidence="5 6">AY1B3</strain>
    </source>
</reference>
<dbReference type="GO" id="GO:0003700">
    <property type="term" value="F:DNA-binding transcription factor activity"/>
    <property type="evidence" value="ECO:0007669"/>
    <property type="project" value="InterPro"/>
</dbReference>
<evidence type="ECO:0000259" key="4">
    <source>
        <dbReference type="PROSITE" id="PS50949"/>
    </source>
</evidence>
<protein>
    <submittedName>
        <fullName evidence="5">GntR family transcriptional regulator</fullName>
    </submittedName>
</protein>
<evidence type="ECO:0000256" key="3">
    <source>
        <dbReference type="ARBA" id="ARBA00023163"/>
    </source>
</evidence>
<dbReference type="Proteomes" id="UP000239241">
    <property type="component" value="Unassembled WGS sequence"/>
</dbReference>
<dbReference type="PANTHER" id="PTHR38445">
    <property type="entry name" value="HTH-TYPE TRANSCRIPTIONAL REPRESSOR YTRA"/>
    <property type="match status" value="1"/>
</dbReference>
<dbReference type="Pfam" id="PF00392">
    <property type="entry name" value="GntR"/>
    <property type="match status" value="1"/>
</dbReference>
<dbReference type="GO" id="GO:0003677">
    <property type="term" value="F:DNA binding"/>
    <property type="evidence" value="ECO:0007669"/>
    <property type="project" value="UniProtKB-KW"/>
</dbReference>
<dbReference type="AlphaFoldDB" id="A0A2S5VW62"/>
<name>A0A2S5VW62_9MICO</name>
<dbReference type="PROSITE" id="PS50949">
    <property type="entry name" value="HTH_GNTR"/>
    <property type="match status" value="1"/>
</dbReference>
<dbReference type="InterPro" id="IPR000524">
    <property type="entry name" value="Tscrpt_reg_HTH_GntR"/>
</dbReference>
<feature type="domain" description="HTH gntR-type" evidence="4">
    <location>
        <begin position="15"/>
        <end position="83"/>
    </location>
</feature>
<dbReference type="InterPro" id="IPR036388">
    <property type="entry name" value="WH-like_DNA-bd_sf"/>
</dbReference>
<dbReference type="RefSeq" id="WP_104289556.1">
    <property type="nucleotide sequence ID" value="NZ_PSXY01000004.1"/>
</dbReference>
<dbReference type="SUPFAM" id="SSF46785">
    <property type="entry name" value="Winged helix' DNA-binding domain"/>
    <property type="match status" value="1"/>
</dbReference>
<keyword evidence="2" id="KW-0238">DNA-binding</keyword>
<evidence type="ECO:0000256" key="2">
    <source>
        <dbReference type="ARBA" id="ARBA00023125"/>
    </source>
</evidence>
<dbReference type="Gene3D" id="1.10.10.10">
    <property type="entry name" value="Winged helix-like DNA-binding domain superfamily/Winged helix DNA-binding domain"/>
    <property type="match status" value="1"/>
</dbReference>
<dbReference type="InterPro" id="IPR036390">
    <property type="entry name" value="WH_DNA-bd_sf"/>
</dbReference>
<comment type="caution">
    <text evidence="5">The sequence shown here is derived from an EMBL/GenBank/DDBJ whole genome shotgun (WGS) entry which is preliminary data.</text>
</comment>
<keyword evidence="1" id="KW-0805">Transcription regulation</keyword>